<dbReference type="KEGG" id="vg:15956892"/>
<dbReference type="EMBL" id="HQ337021">
    <property type="protein sequence ID" value="AGN12148.1"/>
    <property type="molecule type" value="Genomic_DNA"/>
</dbReference>
<gene>
    <name evidence="1" type="ORF">PRAG_00211</name>
</gene>
<dbReference type="RefSeq" id="YP_008130137.1">
    <property type="nucleotide sequence ID" value="NC_021559.1"/>
</dbReference>
<accession>R9S8D0</accession>
<organism evidence="1 2">
    <name type="scientific">Prochlorococcus phage P-SSM3</name>
    <dbReference type="NCBI Taxonomy" id="536453"/>
    <lineage>
        <taxon>Viruses</taxon>
        <taxon>Duplodnaviria</taxon>
        <taxon>Heunggongvirae</taxon>
        <taxon>Uroviricota</taxon>
        <taxon>Caudoviricetes</taxon>
        <taxon>Pantevenvirales</taxon>
        <taxon>Kyanoviridae</taxon>
        <taxon>Ronodorvirus</taxon>
        <taxon>Ronodorvirus pssm3</taxon>
    </lineage>
</organism>
<dbReference type="GeneID" id="15956892"/>
<proteinExistence type="predicted"/>
<keyword evidence="2" id="KW-1185">Reference proteome</keyword>
<evidence type="ECO:0000313" key="1">
    <source>
        <dbReference type="EMBL" id="AGN12148.1"/>
    </source>
</evidence>
<dbReference type="Proteomes" id="UP000201670">
    <property type="component" value="Segment"/>
</dbReference>
<name>R9S8D0_9CAUD</name>
<sequence length="95" mass="11239">MTEDNNTDWVEQLEEDIEDPYAAAIEGLNEVTQVLAERVVDIEKWALETPTLDKIAYNPKNSDKNLNFMQIINDLYEKIEFLDKKVENLYRFVRK</sequence>
<protein>
    <submittedName>
        <fullName evidence="1">Uncharacterized protein</fullName>
    </submittedName>
</protein>
<evidence type="ECO:0000313" key="2">
    <source>
        <dbReference type="Proteomes" id="UP000201670"/>
    </source>
</evidence>
<reference evidence="1 2" key="1">
    <citation type="submission" date="2010-10" db="EMBL/GenBank/DDBJ databases">
        <title>The Genome Sequence of Prochlorococcus phage P-SSM3.</title>
        <authorList>
            <consortium name="The Broad Institute Genome Sequencing Platform"/>
            <person name="Henn M.R."/>
            <person name="Sullivan M.S."/>
            <person name="Osburne M.S."/>
            <person name="Levin J."/>
            <person name="Malboeuf C."/>
            <person name="Casali M."/>
            <person name="Russ C."/>
            <person name="Lennon N."/>
            <person name="Chapman S.B."/>
            <person name="Erlich R."/>
            <person name="Young S.K."/>
            <person name="Yandava C."/>
            <person name="Zeng Q."/>
            <person name="Alvarado L."/>
            <person name="Anderson S."/>
            <person name="Berlin A."/>
            <person name="Chen Z."/>
            <person name="Freedman E."/>
            <person name="Gellesch M."/>
            <person name="Goldberg J."/>
            <person name="Green L."/>
            <person name="Griggs A."/>
            <person name="Gujja S."/>
            <person name="Heilman E.R."/>
            <person name="Heiman D."/>
            <person name="Hollinger A."/>
            <person name="Howarth C."/>
            <person name="Larson L."/>
            <person name="Mehta T."/>
            <person name="Pearson M."/>
            <person name="Roberts A."/>
            <person name="Ryan E."/>
            <person name="Saif S."/>
            <person name="Shea T."/>
            <person name="Shenoy N."/>
            <person name="Sisk P."/>
            <person name="Stolte C."/>
            <person name="Sykes S."/>
            <person name="White J."/>
            <person name="Yu Q."/>
            <person name="Coleman M.L."/>
            <person name="Huang K.H."/>
            <person name="Weigele P.R."/>
            <person name="DeFrancesco A.S."/>
            <person name="Kern S.E."/>
            <person name="Thompson L.R."/>
            <person name="Fu R."/>
            <person name="Hombeck B."/>
            <person name="Chisholm S.W."/>
            <person name="Haas B."/>
            <person name="Nusbaum C."/>
            <person name="Birren B."/>
        </authorList>
    </citation>
    <scope>NUCLEOTIDE SEQUENCE [LARGE SCALE GENOMIC DNA]</scope>
    <source>
        <strain evidence="1 2">P-SSM3</strain>
    </source>
</reference>